<proteinExistence type="predicted"/>
<protein>
    <submittedName>
        <fullName evidence="1">Uncharacterized protein</fullName>
    </submittedName>
</protein>
<name>A0ABP8YSX6_9MICO</name>
<dbReference type="Proteomes" id="UP001500121">
    <property type="component" value="Unassembled WGS sequence"/>
</dbReference>
<comment type="caution">
    <text evidence="1">The sequence shown here is derived from an EMBL/GenBank/DDBJ whole genome shotgun (WGS) entry which is preliminary data.</text>
</comment>
<dbReference type="EMBL" id="BAABLP010000001">
    <property type="protein sequence ID" value="GAA4736341.1"/>
    <property type="molecule type" value="Genomic_DNA"/>
</dbReference>
<gene>
    <name evidence="1" type="ORF">GCM10025783_03080</name>
</gene>
<organism evidence="1 2">
    <name type="scientific">Amnibacterium soli</name>
    <dbReference type="NCBI Taxonomy" id="1282736"/>
    <lineage>
        <taxon>Bacteria</taxon>
        <taxon>Bacillati</taxon>
        <taxon>Actinomycetota</taxon>
        <taxon>Actinomycetes</taxon>
        <taxon>Micrococcales</taxon>
        <taxon>Microbacteriaceae</taxon>
        <taxon>Amnibacterium</taxon>
    </lineage>
</organism>
<dbReference type="RefSeq" id="WP_345479151.1">
    <property type="nucleotide sequence ID" value="NZ_BAABLP010000001.1"/>
</dbReference>
<keyword evidence="2" id="KW-1185">Reference proteome</keyword>
<reference evidence="2" key="1">
    <citation type="journal article" date="2019" name="Int. J. Syst. Evol. Microbiol.">
        <title>The Global Catalogue of Microorganisms (GCM) 10K type strain sequencing project: providing services to taxonomists for standard genome sequencing and annotation.</title>
        <authorList>
            <consortium name="The Broad Institute Genomics Platform"/>
            <consortium name="The Broad Institute Genome Sequencing Center for Infectious Disease"/>
            <person name="Wu L."/>
            <person name="Ma J."/>
        </authorList>
    </citation>
    <scope>NUCLEOTIDE SEQUENCE [LARGE SCALE GENOMIC DNA]</scope>
    <source>
        <strain evidence="2">JCM 19015</strain>
    </source>
</reference>
<sequence>MSHAAVHAVKLAAKHGPQVAKLIAKHGPQAVSAGMAFAGFLQKNPDLPAQVQERIAKISQRADAVKKDRSEAAQIREKLVIIRSEAHDLHAEDADFLVEDTQAWIARANGIEHALRLGEQQSKAEQKQTFTRLKTDAEQLLGEIIAAVAAGGTAEHSAVGV</sequence>
<evidence type="ECO:0000313" key="2">
    <source>
        <dbReference type="Proteomes" id="UP001500121"/>
    </source>
</evidence>
<accession>A0ABP8YSX6</accession>
<evidence type="ECO:0000313" key="1">
    <source>
        <dbReference type="EMBL" id="GAA4736341.1"/>
    </source>
</evidence>